<dbReference type="SMART" id="SM01217">
    <property type="entry name" value="Fn3_like"/>
    <property type="match status" value="1"/>
</dbReference>
<dbReference type="Gene3D" id="2.60.40.10">
    <property type="entry name" value="Immunoglobulins"/>
    <property type="match status" value="1"/>
</dbReference>
<dbReference type="Gene3D" id="3.40.50.1700">
    <property type="entry name" value="Glycoside hydrolase family 3 C-terminal domain"/>
    <property type="match status" value="1"/>
</dbReference>
<keyword evidence="5" id="KW-1185">Reference proteome</keyword>
<proteinExistence type="inferred from homology"/>
<gene>
    <name evidence="4" type="ORF">KGF86_00965</name>
</gene>
<dbReference type="InterPro" id="IPR017853">
    <property type="entry name" value="GH"/>
</dbReference>
<dbReference type="PANTHER" id="PTHR42715:SF10">
    <property type="entry name" value="BETA-GLUCOSIDASE"/>
    <property type="match status" value="1"/>
</dbReference>
<dbReference type="EMBL" id="JAGXBY010000001">
    <property type="protein sequence ID" value="MBS3678777.1"/>
    <property type="molecule type" value="Genomic_DNA"/>
</dbReference>
<feature type="domain" description="Fibronectin type III-like" evidence="3">
    <location>
        <begin position="575"/>
        <end position="645"/>
    </location>
</feature>
<dbReference type="PRINTS" id="PR00133">
    <property type="entry name" value="GLHYDRLASE3"/>
</dbReference>
<dbReference type="Pfam" id="PF01915">
    <property type="entry name" value="Glyco_hydro_3_C"/>
    <property type="match status" value="1"/>
</dbReference>
<accession>A0ABS5M8Y4</accession>
<dbReference type="GO" id="GO:0016787">
    <property type="term" value="F:hydrolase activity"/>
    <property type="evidence" value="ECO:0007669"/>
    <property type="project" value="UniProtKB-KW"/>
</dbReference>
<comment type="caution">
    <text evidence="4">The sequence shown here is derived from an EMBL/GenBank/DDBJ whole genome shotgun (WGS) entry which is preliminary data.</text>
</comment>
<dbReference type="PANTHER" id="PTHR42715">
    <property type="entry name" value="BETA-GLUCOSIDASE"/>
    <property type="match status" value="1"/>
</dbReference>
<dbReference type="SUPFAM" id="SSF52279">
    <property type="entry name" value="Beta-D-glucan exohydrolase, C-terminal domain"/>
    <property type="match status" value="1"/>
</dbReference>
<dbReference type="InterPro" id="IPR002772">
    <property type="entry name" value="Glyco_hydro_3_C"/>
</dbReference>
<dbReference type="Pfam" id="PF00933">
    <property type="entry name" value="Glyco_hydro_3"/>
    <property type="match status" value="1"/>
</dbReference>
<comment type="similarity">
    <text evidence="1">Belongs to the glycosyl hydrolase 3 family.</text>
</comment>
<dbReference type="InterPro" id="IPR036962">
    <property type="entry name" value="Glyco_hydro_3_N_sf"/>
</dbReference>
<name>A0ABS5M8Y4_9BACI</name>
<dbReference type="InterPro" id="IPR001764">
    <property type="entry name" value="Glyco_hydro_3_N"/>
</dbReference>
<protein>
    <submittedName>
        <fullName evidence="4">Glycoside hydrolase family 3 C-terminal domain-containing protein</fullName>
    </submittedName>
</protein>
<evidence type="ECO:0000313" key="5">
    <source>
        <dbReference type="Proteomes" id="UP000681870"/>
    </source>
</evidence>
<dbReference type="InterPro" id="IPR026891">
    <property type="entry name" value="Fn3-like"/>
</dbReference>
<organism evidence="4 5">
    <name type="scientific">Ornithinibacillus massiliensis</name>
    <dbReference type="NCBI Taxonomy" id="1944633"/>
    <lineage>
        <taxon>Bacteria</taxon>
        <taxon>Bacillati</taxon>
        <taxon>Bacillota</taxon>
        <taxon>Bacilli</taxon>
        <taxon>Bacillales</taxon>
        <taxon>Bacillaceae</taxon>
        <taxon>Ornithinibacillus</taxon>
    </lineage>
</organism>
<sequence>MTNYKELIANMTLEEKASLMSGENFWNTKQIDRLRIPSIMLTDGPHGLRKQGGKADHLGLNKSIPATCFPTAATLANSWDLDLIQEVGSYLGKEAASEQVSVLLGPGLNIKRNPLCGRNFEYFSEDPYLTGKLAANMVKGIQSHGIAACPKHYAVNSQEHMRMTIDEVVDERALREIYLEGFRYAVEEGKPKTIMTSYNKVNGEYANENHHLMQDILYGEWDFQGVAVTDWGGNNDRVEGLKAGNQLEMPSTGGITDKEIVEAVQTGELQVEVLDEAVERMLQLIFETTNALQNTEKVDYEVHHQKAIEAARKSIVLLKNDKATLPLKKEQKVAIIGDFAENPRYQGAGSSLINPTKLDNALDALQATDLAIIGYEQGFKRFGGKSESLKKRALKLAQEAEVVLLFLGLDEGSEAEGIDRVDMRLRDNQLELVKELANVHDHIVVVLSGGSAIEMPFAEDVQAIVHGYLGGQGGATAIRDVLLGDYNPSGKLAETYALKYEDIPSAPYYPGLEATSEHRESIYIGYRYFDTKKVPVLFPFGHGLSYTEFAYSDLRVSEQSATFTIRNIGEVAGEEVAQLYIKPTNASVFRANKELKGFIKVHLEPGESKEVKIELDDHAFSYYNSFHHCWSIETGSYEIQVGSSIDDIRLSAVVEVQGDDTEHHYNKEALKPYYQADVHHIGDEAFHQLLGWTPPNPLWDRKAKLGYNDTIAQGKYKKGFGKLLYIVVLLAKKFLFFIRKPLLANNVMFVMNMPFRQIPRFSQGKISEKMVDRVLKLINFW</sequence>
<dbReference type="SUPFAM" id="SSF51445">
    <property type="entry name" value="(Trans)glycosidases"/>
    <property type="match status" value="1"/>
</dbReference>
<evidence type="ECO:0000256" key="1">
    <source>
        <dbReference type="ARBA" id="ARBA00005336"/>
    </source>
</evidence>
<evidence type="ECO:0000313" key="4">
    <source>
        <dbReference type="EMBL" id="MBS3678777.1"/>
    </source>
</evidence>
<dbReference type="InterPro" id="IPR050288">
    <property type="entry name" value="Cellulose_deg_GH3"/>
</dbReference>
<dbReference type="Gene3D" id="3.20.20.300">
    <property type="entry name" value="Glycoside hydrolase, family 3, N-terminal domain"/>
    <property type="match status" value="1"/>
</dbReference>
<dbReference type="Pfam" id="PF14310">
    <property type="entry name" value="Fn3-like"/>
    <property type="match status" value="1"/>
</dbReference>
<keyword evidence="2 4" id="KW-0378">Hydrolase</keyword>
<dbReference type="InterPro" id="IPR013783">
    <property type="entry name" value="Ig-like_fold"/>
</dbReference>
<dbReference type="RefSeq" id="WP_211740876.1">
    <property type="nucleotide sequence ID" value="NZ_JAGXBY010000001.1"/>
</dbReference>
<reference evidence="4 5" key="1">
    <citation type="submission" date="2021-05" db="EMBL/GenBank/DDBJ databases">
        <title>Ornithinibacillus massiliensis sp. nov.</title>
        <authorList>
            <person name="Iwaza R."/>
            <person name="Lagier J.-C."/>
            <person name="Raoult D."/>
        </authorList>
    </citation>
    <scope>NUCLEOTIDE SEQUENCE [LARGE SCALE GENOMIC DNA]</scope>
    <source>
        <strain evidence="4 5">Marseille-P3601</strain>
    </source>
</reference>
<evidence type="ECO:0000256" key="2">
    <source>
        <dbReference type="ARBA" id="ARBA00022801"/>
    </source>
</evidence>
<dbReference type="Proteomes" id="UP000681870">
    <property type="component" value="Unassembled WGS sequence"/>
</dbReference>
<evidence type="ECO:0000259" key="3">
    <source>
        <dbReference type="SMART" id="SM01217"/>
    </source>
</evidence>
<dbReference type="InterPro" id="IPR036881">
    <property type="entry name" value="Glyco_hydro_3_C_sf"/>
</dbReference>